<dbReference type="AlphaFoldDB" id="A0A239KXN5"/>
<keyword evidence="1" id="KW-0812">Transmembrane</keyword>
<dbReference type="GO" id="GO:0005886">
    <property type="term" value="C:plasma membrane"/>
    <property type="evidence" value="ECO:0007669"/>
    <property type="project" value="TreeGrafter"/>
</dbReference>
<proteinExistence type="predicted"/>
<feature type="transmembrane region" description="Helical" evidence="1">
    <location>
        <begin position="85"/>
        <end position="108"/>
    </location>
</feature>
<dbReference type="Proteomes" id="UP000198426">
    <property type="component" value="Unassembled WGS sequence"/>
</dbReference>
<evidence type="ECO:0000256" key="1">
    <source>
        <dbReference type="SAM" id="Phobius"/>
    </source>
</evidence>
<feature type="transmembrane region" description="Helical" evidence="1">
    <location>
        <begin position="29"/>
        <end position="49"/>
    </location>
</feature>
<dbReference type="OrthoDB" id="5678253at2"/>
<dbReference type="InterPro" id="IPR052712">
    <property type="entry name" value="Acid_resist_chaperone_HdeD"/>
</dbReference>
<feature type="transmembrane region" description="Helical" evidence="1">
    <location>
        <begin position="61"/>
        <end position="79"/>
    </location>
</feature>
<protein>
    <submittedName>
        <fullName evidence="2">Uncharacterized membrane protein HdeD, DUF308 family</fullName>
    </submittedName>
</protein>
<sequence>MTNRILWIIMALLAIAGGIFALMNPFAASLAATTIAAWMFLIFGVLQVIAGFRVPGAGAKIWTLLMGALAIYLGITILGHPLRGMVTLTVMVGILFLAGGITKIILAFSLEDRRFFWAILLSGVVSVILAVMVFTNFPQSAAVVLGILLGVELLSDGVWSLAMALSSDGQEAES</sequence>
<keyword evidence="1" id="KW-0472">Membrane</keyword>
<name>A0A239KXN5_9RHOB</name>
<dbReference type="Pfam" id="PF03729">
    <property type="entry name" value="DUF308"/>
    <property type="match status" value="1"/>
</dbReference>
<accession>A0A239KXN5</accession>
<organism evidence="2 3">
    <name type="scientific">Tropicimonas sediminicola</name>
    <dbReference type="NCBI Taxonomy" id="1031541"/>
    <lineage>
        <taxon>Bacteria</taxon>
        <taxon>Pseudomonadati</taxon>
        <taxon>Pseudomonadota</taxon>
        <taxon>Alphaproteobacteria</taxon>
        <taxon>Rhodobacterales</taxon>
        <taxon>Roseobacteraceae</taxon>
        <taxon>Tropicimonas</taxon>
    </lineage>
</organism>
<dbReference type="PANTHER" id="PTHR34989">
    <property type="entry name" value="PROTEIN HDED"/>
    <property type="match status" value="1"/>
</dbReference>
<keyword evidence="3" id="KW-1185">Reference proteome</keyword>
<feature type="transmembrane region" description="Helical" evidence="1">
    <location>
        <begin position="115"/>
        <end position="135"/>
    </location>
</feature>
<reference evidence="2 3" key="1">
    <citation type="submission" date="2017-06" db="EMBL/GenBank/DDBJ databases">
        <authorList>
            <person name="Kim H.J."/>
            <person name="Triplett B.A."/>
        </authorList>
    </citation>
    <scope>NUCLEOTIDE SEQUENCE [LARGE SCALE GENOMIC DNA]</scope>
    <source>
        <strain evidence="2 3">DSM 29339</strain>
    </source>
</reference>
<evidence type="ECO:0000313" key="2">
    <source>
        <dbReference type="EMBL" id="SNT22024.1"/>
    </source>
</evidence>
<gene>
    <name evidence="2" type="ORF">SAMN05421757_10841</name>
</gene>
<evidence type="ECO:0000313" key="3">
    <source>
        <dbReference type="Proteomes" id="UP000198426"/>
    </source>
</evidence>
<feature type="transmembrane region" description="Helical" evidence="1">
    <location>
        <begin position="141"/>
        <end position="165"/>
    </location>
</feature>
<keyword evidence="1" id="KW-1133">Transmembrane helix</keyword>
<dbReference type="InterPro" id="IPR005325">
    <property type="entry name" value="DUF308_memb"/>
</dbReference>
<dbReference type="PANTHER" id="PTHR34989:SF1">
    <property type="entry name" value="PROTEIN HDED"/>
    <property type="match status" value="1"/>
</dbReference>
<dbReference type="RefSeq" id="WP_089234548.1">
    <property type="nucleotide sequence ID" value="NZ_FZOY01000008.1"/>
</dbReference>
<feature type="transmembrane region" description="Helical" evidence="1">
    <location>
        <begin position="5"/>
        <end position="23"/>
    </location>
</feature>
<dbReference type="EMBL" id="FZOY01000008">
    <property type="protein sequence ID" value="SNT22024.1"/>
    <property type="molecule type" value="Genomic_DNA"/>
</dbReference>